<dbReference type="AlphaFoldDB" id="A0A4R5CK92"/>
<comment type="caution">
    <text evidence="1">The sequence shown here is derived from an EMBL/GenBank/DDBJ whole genome shotgun (WGS) entry which is preliminary data.</text>
</comment>
<gene>
    <name evidence="1" type="ORF">E0F76_07110</name>
</gene>
<dbReference type="Proteomes" id="UP000295479">
    <property type="component" value="Unassembled WGS sequence"/>
</dbReference>
<dbReference type="EMBL" id="SMFK01000003">
    <property type="protein sequence ID" value="TDD97862.1"/>
    <property type="molecule type" value="Genomic_DNA"/>
</dbReference>
<reference evidence="1 2" key="1">
    <citation type="submission" date="2019-03" db="EMBL/GenBank/DDBJ databases">
        <title>Flavobacterium AR-3-4 sp. nov. isolated from arctic soil.</title>
        <authorList>
            <person name="Chaudhary D.K."/>
        </authorList>
    </citation>
    <scope>NUCLEOTIDE SEQUENCE [LARGE SCALE GENOMIC DNA]</scope>
    <source>
        <strain evidence="1 2">AR-3-4</strain>
    </source>
</reference>
<keyword evidence="2" id="KW-1185">Reference proteome</keyword>
<proteinExistence type="predicted"/>
<organism evidence="1 2">
    <name type="scientific">Flavobacterium cellulosilyticum</name>
    <dbReference type="NCBI Taxonomy" id="2541731"/>
    <lineage>
        <taxon>Bacteria</taxon>
        <taxon>Pseudomonadati</taxon>
        <taxon>Bacteroidota</taxon>
        <taxon>Flavobacteriia</taxon>
        <taxon>Flavobacteriales</taxon>
        <taxon>Flavobacteriaceae</taxon>
        <taxon>Flavobacterium</taxon>
    </lineage>
</organism>
<dbReference type="RefSeq" id="WP_132003455.1">
    <property type="nucleotide sequence ID" value="NZ_SMFK01000003.1"/>
</dbReference>
<accession>A0A4R5CK92</accession>
<dbReference type="OrthoDB" id="797644at2"/>
<evidence type="ECO:0000313" key="2">
    <source>
        <dbReference type="Proteomes" id="UP000295479"/>
    </source>
</evidence>
<protein>
    <submittedName>
        <fullName evidence="1">Uncharacterized protein</fullName>
    </submittedName>
</protein>
<name>A0A4R5CK92_9FLAO</name>
<evidence type="ECO:0000313" key="1">
    <source>
        <dbReference type="EMBL" id="TDD97862.1"/>
    </source>
</evidence>
<sequence>MADNKKQIFDLETLDYYLGSTGFICPINEQQLDLFEKLYEDFDFKLKDATIDVASIIKNQLTKKSVIQLSNDNNPNEINELKMAARKGSKGLSQDVIDKMYGKHRKKSDDQE</sequence>